<gene>
    <name evidence="1" type="ORF">DPM35_11085</name>
</gene>
<proteinExistence type="predicted"/>
<dbReference type="AlphaFoldDB" id="A0A330GST0"/>
<accession>A0A330GST0</accession>
<dbReference type="Proteomes" id="UP000251956">
    <property type="component" value="Unassembled WGS sequence"/>
</dbReference>
<evidence type="ECO:0000313" key="1">
    <source>
        <dbReference type="EMBL" id="RAZ77052.1"/>
    </source>
</evidence>
<name>A0A330GST0_9HYPH</name>
<organism evidence="1 2">
    <name type="scientific">Mesorhizobium atlanticum</name>
    <dbReference type="NCBI Taxonomy" id="2233532"/>
    <lineage>
        <taxon>Bacteria</taxon>
        <taxon>Pseudomonadati</taxon>
        <taxon>Pseudomonadota</taxon>
        <taxon>Alphaproteobacteria</taxon>
        <taxon>Hyphomicrobiales</taxon>
        <taxon>Phyllobacteriaceae</taxon>
        <taxon>Mesorhizobium</taxon>
    </lineage>
</organism>
<comment type="caution">
    <text evidence="1">The sequence shown here is derived from an EMBL/GenBank/DDBJ whole genome shotgun (WGS) entry which is preliminary data.</text>
</comment>
<dbReference type="EMBL" id="QMBQ01000003">
    <property type="protein sequence ID" value="RAZ77052.1"/>
    <property type="molecule type" value="Genomic_DNA"/>
</dbReference>
<evidence type="ECO:0000313" key="2">
    <source>
        <dbReference type="Proteomes" id="UP000251956"/>
    </source>
</evidence>
<sequence>MLAILGDSIEAIKSYLATIDQQELENLLGVLPSRSPAGSAEMVMRILVYREIEKRESDDPPRELH</sequence>
<keyword evidence="2" id="KW-1185">Reference proteome</keyword>
<reference evidence="1 2" key="1">
    <citation type="submission" date="2018-07" db="EMBL/GenBank/DDBJ databases">
        <title>Diversity of Mesorhizobium strains in Brazil.</title>
        <authorList>
            <person name="Helene L.C.F."/>
            <person name="Dall'Agnol R."/>
            <person name="Delamuta J.R.M."/>
            <person name="Hungria M."/>
        </authorList>
    </citation>
    <scope>NUCLEOTIDE SEQUENCE [LARGE SCALE GENOMIC DNA]</scope>
    <source>
        <strain evidence="1 2">CNPSo 3140</strain>
    </source>
</reference>
<protein>
    <submittedName>
        <fullName evidence="1">Uncharacterized protein</fullName>
    </submittedName>
</protein>